<name>A0A4Y7JS38_PAPSO</name>
<dbReference type="Gramene" id="RZC63537">
    <property type="protein sequence ID" value="RZC63537"/>
    <property type="gene ID" value="C5167_025278"/>
</dbReference>
<reference evidence="5 6" key="1">
    <citation type="journal article" date="2018" name="Science">
        <title>The opium poppy genome and morphinan production.</title>
        <authorList>
            <person name="Guo L."/>
            <person name="Winzer T."/>
            <person name="Yang X."/>
            <person name="Li Y."/>
            <person name="Ning Z."/>
            <person name="He Z."/>
            <person name="Teodor R."/>
            <person name="Lu Y."/>
            <person name="Bowser T.A."/>
            <person name="Graham I.A."/>
            <person name="Ye K."/>
        </authorList>
    </citation>
    <scope>NUCLEOTIDE SEQUENCE [LARGE SCALE GENOMIC DNA]</scope>
    <source>
        <strain evidence="6">cv. HN1</strain>
        <tissue evidence="5">Leaves</tissue>
    </source>
</reference>
<dbReference type="Proteomes" id="UP000316621">
    <property type="component" value="Chromosome 5"/>
</dbReference>
<evidence type="ECO:0000256" key="2">
    <source>
        <dbReference type="ARBA" id="ARBA00004496"/>
    </source>
</evidence>
<evidence type="ECO:0000256" key="4">
    <source>
        <dbReference type="ARBA" id="ARBA00023242"/>
    </source>
</evidence>
<feature type="non-terminal residue" evidence="5">
    <location>
        <position position="1"/>
    </location>
</feature>
<organism evidence="5 6">
    <name type="scientific">Papaver somniferum</name>
    <name type="common">Opium poppy</name>
    <dbReference type="NCBI Taxonomy" id="3469"/>
    <lineage>
        <taxon>Eukaryota</taxon>
        <taxon>Viridiplantae</taxon>
        <taxon>Streptophyta</taxon>
        <taxon>Embryophyta</taxon>
        <taxon>Tracheophyta</taxon>
        <taxon>Spermatophyta</taxon>
        <taxon>Magnoliopsida</taxon>
        <taxon>Ranunculales</taxon>
        <taxon>Papaveraceae</taxon>
        <taxon>Papaveroideae</taxon>
        <taxon>Papaver</taxon>
    </lineage>
</organism>
<keyword evidence="6" id="KW-1185">Reference proteome</keyword>
<evidence type="ECO:0000256" key="1">
    <source>
        <dbReference type="ARBA" id="ARBA00004123"/>
    </source>
</evidence>
<dbReference type="STRING" id="3469.A0A4Y7JS38"/>
<dbReference type="GO" id="GO:0005634">
    <property type="term" value="C:nucleus"/>
    <property type="evidence" value="ECO:0007669"/>
    <property type="project" value="UniProtKB-SubCell"/>
</dbReference>
<dbReference type="PANTHER" id="PTHR31250:SF27">
    <property type="entry name" value="IQ DOMAIN-CONTAINING PROTEIN IQM5"/>
    <property type="match status" value="1"/>
</dbReference>
<dbReference type="EMBL" id="CM010719">
    <property type="protein sequence ID" value="RZC63537.1"/>
    <property type="molecule type" value="Genomic_DNA"/>
</dbReference>
<keyword evidence="4" id="KW-0539">Nucleus</keyword>
<dbReference type="AlphaFoldDB" id="A0A4Y7JS38"/>
<keyword evidence="3" id="KW-0963">Cytoplasm</keyword>
<dbReference type="GO" id="GO:0005737">
    <property type="term" value="C:cytoplasm"/>
    <property type="evidence" value="ECO:0007669"/>
    <property type="project" value="UniProtKB-SubCell"/>
</dbReference>
<gene>
    <name evidence="5" type="ORF">C5167_025278</name>
</gene>
<accession>A0A4Y7JS38</accession>
<proteinExistence type="predicted"/>
<protein>
    <submittedName>
        <fullName evidence="5">Uncharacterized protein</fullName>
    </submittedName>
</protein>
<evidence type="ECO:0000313" key="5">
    <source>
        <dbReference type="EMBL" id="RZC63537.1"/>
    </source>
</evidence>
<sequence>WKFGLWRSQANFGILLQHCKTRNSCFTVGTGMDDLPRLDAGDGKEVNQVIASNTLQRNCIKYLGPMEREADEVVVVTGKLVYRQNGCVLILLKV</sequence>
<dbReference type="PANTHER" id="PTHR31250">
    <property type="entry name" value="IQ DOMAIN-CONTAINING PROTEIN IQM3"/>
    <property type="match status" value="1"/>
</dbReference>
<comment type="subcellular location">
    <subcellularLocation>
        <location evidence="2">Cytoplasm</location>
    </subcellularLocation>
    <subcellularLocation>
        <location evidence="1">Nucleus</location>
    </subcellularLocation>
</comment>
<evidence type="ECO:0000313" key="6">
    <source>
        <dbReference type="Proteomes" id="UP000316621"/>
    </source>
</evidence>
<evidence type="ECO:0000256" key="3">
    <source>
        <dbReference type="ARBA" id="ARBA00022490"/>
    </source>
</evidence>
<dbReference type="InterPro" id="IPR044159">
    <property type="entry name" value="IQM"/>
</dbReference>